<dbReference type="RefSeq" id="WP_349232659.1">
    <property type="nucleotide sequence ID" value="NZ_JBBMFK010000040.1"/>
</dbReference>
<evidence type="ECO:0008006" key="3">
    <source>
        <dbReference type="Google" id="ProtNLM"/>
    </source>
</evidence>
<evidence type="ECO:0000313" key="1">
    <source>
        <dbReference type="EMBL" id="MEQ2445003.1"/>
    </source>
</evidence>
<evidence type="ECO:0000313" key="2">
    <source>
        <dbReference type="Proteomes" id="UP001464378"/>
    </source>
</evidence>
<reference evidence="1 2" key="1">
    <citation type="submission" date="2024-03" db="EMBL/GenBank/DDBJ databases">
        <title>Human intestinal bacterial collection.</title>
        <authorList>
            <person name="Pauvert C."/>
            <person name="Hitch T.C.A."/>
            <person name="Clavel T."/>
        </authorList>
    </citation>
    <scope>NUCLEOTIDE SEQUENCE [LARGE SCALE GENOMIC DNA]</scope>
    <source>
        <strain evidence="1 2">CLA-AP-H29</strain>
    </source>
</reference>
<gene>
    <name evidence="1" type="ORF">WMO64_16240</name>
</gene>
<protein>
    <recommendedName>
        <fullName evidence="3">HK97 gp10 family phage protein</fullName>
    </recommendedName>
</protein>
<accession>A0ABV1EG80</accession>
<keyword evidence="2" id="KW-1185">Reference proteome</keyword>
<name>A0ABV1EG80_9FIRM</name>
<proteinExistence type="predicted"/>
<dbReference type="EMBL" id="JBBMFK010000040">
    <property type="protein sequence ID" value="MEQ2445003.1"/>
    <property type="molecule type" value="Genomic_DNA"/>
</dbReference>
<dbReference type="Proteomes" id="UP001464378">
    <property type="component" value="Unassembled WGS sequence"/>
</dbReference>
<comment type="caution">
    <text evidence="1">The sequence shown here is derived from an EMBL/GenBank/DDBJ whole genome shotgun (WGS) entry which is preliminary data.</text>
</comment>
<sequence>MSGRVRFERKRLDQFLRFWEPLFEKVPEARRAAVEAMGETVKQELDAQIRAADLEEDAKGTVISWQEVRLGSGGGYVAVSPVKGKSVQSRDRTKRGEKLRQHTYRGAAVTSHQITKWLEKGHGARQADPTKAYAWSRSRWNRDHAAPFNDRTGKQYIQGRMFYSWASLKARDIALRAASRVLERIGDEVDY</sequence>
<organism evidence="1 2">
    <name type="scientific">Pseudoflavonifractor intestinihominis</name>
    <dbReference type="NCBI Taxonomy" id="3133171"/>
    <lineage>
        <taxon>Bacteria</taxon>
        <taxon>Bacillati</taxon>
        <taxon>Bacillota</taxon>
        <taxon>Clostridia</taxon>
        <taxon>Eubacteriales</taxon>
        <taxon>Oscillospiraceae</taxon>
        <taxon>Pseudoflavonifractor</taxon>
    </lineage>
</organism>